<evidence type="ECO:0000313" key="3">
    <source>
        <dbReference type="Proteomes" id="UP001595693"/>
    </source>
</evidence>
<dbReference type="Proteomes" id="UP001595693">
    <property type="component" value="Unassembled WGS sequence"/>
</dbReference>
<keyword evidence="3" id="KW-1185">Reference proteome</keyword>
<dbReference type="InterPro" id="IPR021333">
    <property type="entry name" value="DUF2946"/>
</dbReference>
<comment type="caution">
    <text evidence="2">The sequence shown here is derived from an EMBL/GenBank/DDBJ whole genome shotgun (WGS) entry which is preliminary data.</text>
</comment>
<protein>
    <submittedName>
        <fullName evidence="2">DUF2946 family protein</fullName>
    </submittedName>
</protein>
<accession>A0ABV8DD43</accession>
<evidence type="ECO:0000313" key="2">
    <source>
        <dbReference type="EMBL" id="MFC3936290.1"/>
    </source>
</evidence>
<gene>
    <name evidence="2" type="ORF">ACFOW3_16875</name>
</gene>
<feature type="region of interest" description="Disordered" evidence="1">
    <location>
        <begin position="94"/>
        <end position="120"/>
    </location>
</feature>
<organism evidence="2 3">
    <name type="scientific">Acidovorax facilis</name>
    <dbReference type="NCBI Taxonomy" id="12917"/>
    <lineage>
        <taxon>Bacteria</taxon>
        <taxon>Pseudomonadati</taxon>
        <taxon>Pseudomonadota</taxon>
        <taxon>Betaproteobacteria</taxon>
        <taxon>Burkholderiales</taxon>
        <taxon>Comamonadaceae</taxon>
        <taxon>Acidovorax</taxon>
    </lineage>
</organism>
<name>A0ABV8DD43_9BURK</name>
<sequence length="120" mass="12402">MQSHHNLRTLRLWVLAWFVMALGAAVASPLVVPRSMELICSGSGTGSAKLVVKTAEGLVAADTTGLDCPVCLAADTPPTTPLAAATTAAAPTFQPRFHTPLSPRTGVAFSPPARAPPLFN</sequence>
<dbReference type="RefSeq" id="WP_055393516.1">
    <property type="nucleotide sequence ID" value="NZ_JAMXAX010000057.1"/>
</dbReference>
<dbReference type="EMBL" id="JBHSAJ010000049">
    <property type="protein sequence ID" value="MFC3936290.1"/>
    <property type="molecule type" value="Genomic_DNA"/>
</dbReference>
<proteinExistence type="predicted"/>
<evidence type="ECO:0000256" key="1">
    <source>
        <dbReference type="SAM" id="MobiDB-lite"/>
    </source>
</evidence>
<reference evidence="3" key="1">
    <citation type="journal article" date="2019" name="Int. J. Syst. Evol. Microbiol.">
        <title>The Global Catalogue of Microorganisms (GCM) 10K type strain sequencing project: providing services to taxonomists for standard genome sequencing and annotation.</title>
        <authorList>
            <consortium name="The Broad Institute Genomics Platform"/>
            <consortium name="The Broad Institute Genome Sequencing Center for Infectious Disease"/>
            <person name="Wu L."/>
            <person name="Ma J."/>
        </authorList>
    </citation>
    <scope>NUCLEOTIDE SEQUENCE [LARGE SCALE GENOMIC DNA]</scope>
    <source>
        <strain evidence="3">CCUG 2113</strain>
    </source>
</reference>
<dbReference type="Pfam" id="PF11162">
    <property type="entry name" value="DUF2946"/>
    <property type="match status" value="1"/>
</dbReference>